<feature type="domain" description="HMG box" evidence="4">
    <location>
        <begin position="132"/>
        <end position="197"/>
    </location>
</feature>
<feature type="compositionally biased region" description="Basic and acidic residues" evidence="3">
    <location>
        <begin position="74"/>
        <end position="86"/>
    </location>
</feature>
<organism evidence="5 6">
    <name type="scientific">Chloropicon roscoffensis</name>
    <dbReference type="NCBI Taxonomy" id="1461544"/>
    <lineage>
        <taxon>Eukaryota</taxon>
        <taxon>Viridiplantae</taxon>
        <taxon>Chlorophyta</taxon>
        <taxon>Chloropicophyceae</taxon>
        <taxon>Chloropicales</taxon>
        <taxon>Chloropicaceae</taxon>
        <taxon>Chloropicon</taxon>
    </lineage>
</organism>
<evidence type="ECO:0000256" key="2">
    <source>
        <dbReference type="PROSITE-ProRule" id="PRU00267"/>
    </source>
</evidence>
<name>A0AAX4PMK2_9CHLO</name>
<dbReference type="Gene3D" id="1.10.30.10">
    <property type="entry name" value="High mobility group box domain"/>
    <property type="match status" value="2"/>
</dbReference>
<dbReference type="SMART" id="SM00398">
    <property type="entry name" value="HMG"/>
    <property type="match status" value="2"/>
</dbReference>
<dbReference type="PROSITE" id="PS50118">
    <property type="entry name" value="HMG_BOX_2"/>
    <property type="match status" value="2"/>
</dbReference>
<feature type="domain" description="HMG box" evidence="4">
    <location>
        <begin position="211"/>
        <end position="274"/>
    </location>
</feature>
<dbReference type="Proteomes" id="UP001472866">
    <property type="component" value="Chromosome 17"/>
</dbReference>
<proteinExistence type="predicted"/>
<dbReference type="SUPFAM" id="SSF47095">
    <property type="entry name" value="HMG-box"/>
    <property type="match status" value="2"/>
</dbReference>
<dbReference type="InterPro" id="IPR009071">
    <property type="entry name" value="HMG_box_dom"/>
</dbReference>
<sequence>MEGDPGKHGAIPVDADLLDFGELGQLAWLSDSASLPQISPSSFTTSTTIPLHRQAPHADSEFAMISSAGQPDAQKTEPRRGNDSSFRRPSFQKQKKSRTGSKNDIDAARRKVGNGQHGQSSSGAKAKDPCAPKRPRNSFNLFLEDFKKINPNFKTLQEASTAAAKAWKDICPKIREAYDLKMDAATKLYHEAKRKYEETGGPLKFRYINGPHRPPGAFFLFKKDFMASHIVGKKRQFSEMQKLGETCGQAWRELPEEKKVEYRKMADALTSEHQNLAGMTQSVRREYVESNPDPYDAVLAKFRKAKEKKKEEEEEVV</sequence>
<dbReference type="InterPro" id="IPR036910">
    <property type="entry name" value="HMG_box_dom_sf"/>
</dbReference>
<evidence type="ECO:0000259" key="4">
    <source>
        <dbReference type="PROSITE" id="PS50118"/>
    </source>
</evidence>
<dbReference type="EMBL" id="CP151517">
    <property type="protein sequence ID" value="WZN66973.1"/>
    <property type="molecule type" value="Genomic_DNA"/>
</dbReference>
<keyword evidence="6" id="KW-1185">Reference proteome</keyword>
<feature type="DNA-binding region" description="HMG box" evidence="2">
    <location>
        <begin position="132"/>
        <end position="197"/>
    </location>
</feature>
<dbReference type="GO" id="GO:0005634">
    <property type="term" value="C:nucleus"/>
    <property type="evidence" value="ECO:0007669"/>
    <property type="project" value="UniProtKB-UniRule"/>
</dbReference>
<evidence type="ECO:0000256" key="3">
    <source>
        <dbReference type="SAM" id="MobiDB-lite"/>
    </source>
</evidence>
<dbReference type="AlphaFoldDB" id="A0AAX4PMK2"/>
<protein>
    <recommendedName>
        <fullName evidence="4">HMG box domain-containing protein</fullName>
    </recommendedName>
</protein>
<accession>A0AAX4PMK2</accession>
<reference evidence="5 6" key="1">
    <citation type="submission" date="2024-03" db="EMBL/GenBank/DDBJ databases">
        <title>Complete genome sequence of the green alga Chloropicon roscoffensis RCC1871.</title>
        <authorList>
            <person name="Lemieux C."/>
            <person name="Pombert J.-F."/>
            <person name="Otis C."/>
            <person name="Turmel M."/>
        </authorList>
    </citation>
    <scope>NUCLEOTIDE SEQUENCE [LARGE SCALE GENOMIC DNA]</scope>
    <source>
        <strain evidence="5 6">RCC1871</strain>
    </source>
</reference>
<dbReference type="PANTHER" id="PTHR48112">
    <property type="entry name" value="HIGH MOBILITY GROUP PROTEIN DSP1"/>
    <property type="match status" value="1"/>
</dbReference>
<feature type="DNA-binding region" description="HMG box" evidence="2">
    <location>
        <begin position="211"/>
        <end position="274"/>
    </location>
</feature>
<dbReference type="InterPro" id="IPR050342">
    <property type="entry name" value="HMGB"/>
</dbReference>
<dbReference type="Pfam" id="PF00505">
    <property type="entry name" value="HMG_box"/>
    <property type="match status" value="2"/>
</dbReference>
<evidence type="ECO:0000256" key="1">
    <source>
        <dbReference type="ARBA" id="ARBA00023125"/>
    </source>
</evidence>
<gene>
    <name evidence="5" type="ORF">HKI87_17g85450</name>
</gene>
<evidence type="ECO:0000313" key="5">
    <source>
        <dbReference type="EMBL" id="WZN66973.1"/>
    </source>
</evidence>
<dbReference type="GO" id="GO:0003677">
    <property type="term" value="F:DNA binding"/>
    <property type="evidence" value="ECO:0007669"/>
    <property type="project" value="UniProtKB-UniRule"/>
</dbReference>
<keyword evidence="2" id="KW-0539">Nucleus</keyword>
<evidence type="ECO:0000313" key="6">
    <source>
        <dbReference type="Proteomes" id="UP001472866"/>
    </source>
</evidence>
<keyword evidence="1 2" id="KW-0238">DNA-binding</keyword>
<feature type="region of interest" description="Disordered" evidence="3">
    <location>
        <begin position="68"/>
        <end position="134"/>
    </location>
</feature>